<keyword evidence="2" id="KW-0408">Iron</keyword>
<dbReference type="InterPro" id="IPR026816">
    <property type="entry name" value="Flavodoxin_dom"/>
</dbReference>
<dbReference type="AlphaFoldDB" id="A0A1I6HNC1"/>
<evidence type="ECO:0000313" key="7">
    <source>
        <dbReference type="Proteomes" id="UP000199659"/>
    </source>
</evidence>
<dbReference type="Proteomes" id="UP000199659">
    <property type="component" value="Unassembled WGS sequence"/>
</dbReference>
<dbReference type="SUPFAM" id="SSF52218">
    <property type="entry name" value="Flavoproteins"/>
    <property type="match status" value="1"/>
</dbReference>
<dbReference type="Gene3D" id="3.40.50.360">
    <property type="match status" value="1"/>
</dbReference>
<dbReference type="GO" id="GO:0051536">
    <property type="term" value="F:iron-sulfur cluster binding"/>
    <property type="evidence" value="ECO:0007669"/>
    <property type="project" value="UniProtKB-KW"/>
</dbReference>
<evidence type="ECO:0000256" key="2">
    <source>
        <dbReference type="ARBA" id="ARBA00023004"/>
    </source>
</evidence>
<keyword evidence="1" id="KW-0479">Metal-binding</keyword>
<dbReference type="Pfam" id="PF13187">
    <property type="entry name" value="Fer4_9"/>
    <property type="match status" value="1"/>
</dbReference>
<feature type="domain" description="4Fe-4S ferredoxin-type" evidence="5">
    <location>
        <begin position="220"/>
        <end position="245"/>
    </location>
</feature>
<name>A0A1I6HNC1_9FIRM</name>
<evidence type="ECO:0000313" key="6">
    <source>
        <dbReference type="EMBL" id="SFR55969.1"/>
    </source>
</evidence>
<dbReference type="PROSITE" id="PS50902">
    <property type="entry name" value="FLAVODOXIN_LIKE"/>
    <property type="match status" value="1"/>
</dbReference>
<dbReference type="InterPro" id="IPR017896">
    <property type="entry name" value="4Fe4S_Fe-S-bd"/>
</dbReference>
<dbReference type="InterPro" id="IPR017900">
    <property type="entry name" value="4Fe4S_Fe_S_CS"/>
</dbReference>
<evidence type="ECO:0000259" key="4">
    <source>
        <dbReference type="PROSITE" id="PS50902"/>
    </source>
</evidence>
<organism evidence="6 7">
    <name type="scientific">Anaeromicropila populeti</name>
    <dbReference type="NCBI Taxonomy" id="37658"/>
    <lineage>
        <taxon>Bacteria</taxon>
        <taxon>Bacillati</taxon>
        <taxon>Bacillota</taxon>
        <taxon>Clostridia</taxon>
        <taxon>Lachnospirales</taxon>
        <taxon>Lachnospiraceae</taxon>
        <taxon>Anaeromicropila</taxon>
    </lineage>
</organism>
<dbReference type="Pfam" id="PF12724">
    <property type="entry name" value="Flavodoxin_5"/>
    <property type="match status" value="1"/>
</dbReference>
<dbReference type="GO" id="GO:0016651">
    <property type="term" value="F:oxidoreductase activity, acting on NAD(P)H"/>
    <property type="evidence" value="ECO:0007669"/>
    <property type="project" value="UniProtKB-ARBA"/>
</dbReference>
<reference evidence="6 7" key="1">
    <citation type="submission" date="2016-10" db="EMBL/GenBank/DDBJ databases">
        <authorList>
            <person name="de Groot N.N."/>
        </authorList>
    </citation>
    <scope>NUCLEOTIDE SEQUENCE [LARGE SCALE GENOMIC DNA]</scope>
    <source>
        <strain evidence="6 7">743A</strain>
    </source>
</reference>
<evidence type="ECO:0000259" key="5">
    <source>
        <dbReference type="PROSITE" id="PS51379"/>
    </source>
</evidence>
<dbReference type="NCBIfam" id="NF038196">
    <property type="entry name" value="ferrodoxin_EFR1"/>
    <property type="match status" value="1"/>
</dbReference>
<dbReference type="EMBL" id="FOYZ01000001">
    <property type="protein sequence ID" value="SFR55969.1"/>
    <property type="molecule type" value="Genomic_DNA"/>
</dbReference>
<dbReference type="InterPro" id="IPR029039">
    <property type="entry name" value="Flavoprotein-like_sf"/>
</dbReference>
<dbReference type="Gene3D" id="3.30.70.20">
    <property type="match status" value="1"/>
</dbReference>
<dbReference type="RefSeq" id="WP_092558754.1">
    <property type="nucleotide sequence ID" value="NZ_FOYZ01000001.1"/>
</dbReference>
<dbReference type="GO" id="GO:0046872">
    <property type="term" value="F:metal ion binding"/>
    <property type="evidence" value="ECO:0007669"/>
    <property type="project" value="UniProtKB-KW"/>
</dbReference>
<dbReference type="InterPro" id="IPR001226">
    <property type="entry name" value="Flavodoxin_CS"/>
</dbReference>
<evidence type="ECO:0000256" key="3">
    <source>
        <dbReference type="ARBA" id="ARBA00023014"/>
    </source>
</evidence>
<keyword evidence="7" id="KW-1185">Reference proteome</keyword>
<feature type="domain" description="4Fe-4S ferredoxin-type" evidence="5">
    <location>
        <begin position="187"/>
        <end position="217"/>
    </location>
</feature>
<feature type="domain" description="Flavodoxin-like" evidence="4">
    <location>
        <begin position="3"/>
        <end position="149"/>
    </location>
</feature>
<dbReference type="GO" id="GO:0010181">
    <property type="term" value="F:FMN binding"/>
    <property type="evidence" value="ECO:0007669"/>
    <property type="project" value="InterPro"/>
</dbReference>
<dbReference type="InterPro" id="IPR047964">
    <property type="entry name" value="EFR1-like"/>
</dbReference>
<keyword evidence="3" id="KW-0411">Iron-sulfur</keyword>
<dbReference type="PROSITE" id="PS00201">
    <property type="entry name" value="FLAVODOXIN"/>
    <property type="match status" value="1"/>
</dbReference>
<dbReference type="PROSITE" id="PS00198">
    <property type="entry name" value="4FE4S_FER_1"/>
    <property type="match status" value="2"/>
</dbReference>
<dbReference type="GO" id="GO:0009055">
    <property type="term" value="F:electron transfer activity"/>
    <property type="evidence" value="ECO:0007669"/>
    <property type="project" value="InterPro"/>
</dbReference>
<dbReference type="SUPFAM" id="SSF54862">
    <property type="entry name" value="4Fe-4S ferredoxins"/>
    <property type="match status" value="1"/>
</dbReference>
<evidence type="ECO:0000256" key="1">
    <source>
        <dbReference type="ARBA" id="ARBA00022723"/>
    </source>
</evidence>
<protein>
    <submittedName>
        <fullName evidence="6">4Fe-4S dicluster domain-containing protein</fullName>
    </submittedName>
</protein>
<sequence length="256" mass="29659">MKNLILYFSGTGNTKYTAERIADVLQDMKEDTELHSIEENFIPNLDHFDRLILGCPKYYEYPAFHFIKYLKKMLPVSPKPVPVFFFCTQTSPLNTDFRKIEKMLKKKNYQLITSKSFVIANNFTVFDSFPETTPEKKANNLSNLEKDLPLILTDFIQEKPSKESQSFLMHMLCWLSGIVFTRLFALFAVKFSPSNACTGCGLCARKCPKNNISMINNKPVFHKKCTFCMRCFSMCPAHSILYKGKERPQYCAPKRK</sequence>
<dbReference type="OrthoDB" id="9794954at2"/>
<dbReference type="InterPro" id="IPR008254">
    <property type="entry name" value="Flavodoxin/NO_synth"/>
</dbReference>
<accession>A0A1I6HNC1</accession>
<dbReference type="PROSITE" id="PS51379">
    <property type="entry name" value="4FE4S_FER_2"/>
    <property type="match status" value="2"/>
</dbReference>
<gene>
    <name evidence="6" type="ORF">SAMN05661086_00122</name>
</gene>
<dbReference type="STRING" id="37658.SAMN05661086_00122"/>
<proteinExistence type="predicted"/>